<dbReference type="RefSeq" id="XP_060121284.1">
    <property type="nucleotide sequence ID" value="XM_060265301.1"/>
</dbReference>
<dbReference type="CDD" id="cd08064">
    <property type="entry name" value="MPN_eIF3f"/>
    <property type="match status" value="1"/>
</dbReference>
<keyword evidence="2 4" id="KW-0396">Initiation factor</keyword>
<evidence type="ECO:0000256" key="4">
    <source>
        <dbReference type="HAMAP-Rule" id="MF_03005"/>
    </source>
</evidence>
<name>A0AAF0F0S3_9BASI</name>
<comment type="function">
    <text evidence="4">Component of the eukaryotic translation initiation factor 3 (eIF-3) complex, which is involved in protein synthesis of a specialized repertoire of mRNAs and, together with other initiation factors, stimulates binding of mRNA and methionyl-tRNAi to the 40S ribosome. The eIF-3 complex specifically targets and initiates translation of a subset of mRNAs involved in cell proliferation.</text>
</comment>
<dbReference type="GO" id="GO:0001732">
    <property type="term" value="P:formation of cytoplasmic translation initiation complex"/>
    <property type="evidence" value="ECO:0007669"/>
    <property type="project" value="UniProtKB-UniRule"/>
</dbReference>
<dbReference type="GO" id="GO:0033290">
    <property type="term" value="C:eukaryotic 48S preinitiation complex"/>
    <property type="evidence" value="ECO:0007669"/>
    <property type="project" value="UniProtKB-UniRule"/>
</dbReference>
<dbReference type="EMBL" id="CP119959">
    <property type="protein sequence ID" value="WFD38387.1"/>
    <property type="molecule type" value="Genomic_DNA"/>
</dbReference>
<comment type="subcellular location">
    <subcellularLocation>
        <location evidence="4">Cytoplasm</location>
    </subcellularLocation>
</comment>
<proteinExistence type="inferred from homology"/>
<dbReference type="InterPro" id="IPR027531">
    <property type="entry name" value="eIF3f"/>
</dbReference>
<keyword evidence="1 4" id="KW-0963">Cytoplasm</keyword>
<dbReference type="PANTHER" id="PTHR10540:SF6">
    <property type="entry name" value="EUKARYOTIC TRANSLATION INITIATION FACTOR 3 SUBUNIT F"/>
    <property type="match status" value="1"/>
</dbReference>
<dbReference type="Proteomes" id="UP001217754">
    <property type="component" value="Chromosome 2"/>
</dbReference>
<keyword evidence="7" id="KW-1185">Reference proteome</keyword>
<dbReference type="InterPro" id="IPR000555">
    <property type="entry name" value="JAMM/MPN+_dom"/>
</dbReference>
<dbReference type="SMART" id="SM00232">
    <property type="entry name" value="JAB_MPN"/>
    <property type="match status" value="1"/>
</dbReference>
<evidence type="ECO:0000313" key="6">
    <source>
        <dbReference type="EMBL" id="WFD38387.1"/>
    </source>
</evidence>
<evidence type="ECO:0000256" key="2">
    <source>
        <dbReference type="ARBA" id="ARBA00022540"/>
    </source>
</evidence>
<dbReference type="InterPro" id="IPR024969">
    <property type="entry name" value="EIF3F/CSN6-like_C"/>
</dbReference>
<dbReference type="GO" id="GO:0071541">
    <property type="term" value="C:eukaryotic translation initiation factor 3 complex, eIF3m"/>
    <property type="evidence" value="ECO:0007669"/>
    <property type="project" value="TreeGrafter"/>
</dbReference>
<evidence type="ECO:0000259" key="5">
    <source>
        <dbReference type="SMART" id="SM00232"/>
    </source>
</evidence>
<comment type="similarity">
    <text evidence="4">Belongs to the eIF-3 subunit F family.</text>
</comment>
<dbReference type="Gene3D" id="3.40.140.10">
    <property type="entry name" value="Cytidine Deaminase, domain 2"/>
    <property type="match status" value="1"/>
</dbReference>
<protein>
    <recommendedName>
        <fullName evidence="4">Eukaryotic translation initiation factor 3 subunit F</fullName>
        <shortName evidence="4">eIF3f</shortName>
    </recommendedName>
</protein>
<comment type="subunit">
    <text evidence="4">Component of the eukaryotic translation initiation factor 3 (eIF-3) complex.</text>
</comment>
<dbReference type="AlphaFoldDB" id="A0AAF0F0S3"/>
<dbReference type="GeneID" id="85224988"/>
<evidence type="ECO:0000256" key="1">
    <source>
        <dbReference type="ARBA" id="ARBA00022490"/>
    </source>
</evidence>
<organism evidence="6 7">
    <name type="scientific">Malassezia japonica</name>
    <dbReference type="NCBI Taxonomy" id="223818"/>
    <lineage>
        <taxon>Eukaryota</taxon>
        <taxon>Fungi</taxon>
        <taxon>Dikarya</taxon>
        <taxon>Basidiomycota</taxon>
        <taxon>Ustilaginomycotina</taxon>
        <taxon>Malasseziomycetes</taxon>
        <taxon>Malasseziales</taxon>
        <taxon>Malasseziaceae</taxon>
        <taxon>Malassezia</taxon>
    </lineage>
</organism>
<dbReference type="GO" id="GO:0016282">
    <property type="term" value="C:eukaryotic 43S preinitiation complex"/>
    <property type="evidence" value="ECO:0007669"/>
    <property type="project" value="UniProtKB-UniRule"/>
</dbReference>
<keyword evidence="3 4" id="KW-0648">Protein biosynthesis</keyword>
<sequence length="301" mass="32889">MADQNTFAASSALHLSFPPAASGVFHSRSITGVKIHPVALFSILDHYLRRDASQPRVIGTLLGIRSEAEVEVRNCFAVPHSESEDPWQIQLDAEHHRRMLELHQRVRPEEVVLGWYSTSPELNSNSALIQDHFSRETAPHQAIHLTLNTNVADEKDGLGVKAYVSSLLGTTSKPENCTFLSLPTALLTSEPEQTALRHIAKPTGSESETDLNALAASLEQVNAQLERVLTYVRKVLSGEVEGDKAVGRYLSDTIGVVPAGLDGPVLEKLFNSHLQDVFMVSYLAKIVSAQAEVSTRLALLS</sequence>
<dbReference type="Pfam" id="PF01398">
    <property type="entry name" value="JAB"/>
    <property type="match status" value="1"/>
</dbReference>
<accession>A0AAF0F0S3</accession>
<evidence type="ECO:0000256" key="3">
    <source>
        <dbReference type="ARBA" id="ARBA00022917"/>
    </source>
</evidence>
<reference evidence="6" key="1">
    <citation type="submission" date="2023-03" db="EMBL/GenBank/DDBJ databases">
        <title>Mating type loci evolution in Malassezia.</title>
        <authorList>
            <person name="Coelho M.A."/>
        </authorList>
    </citation>
    <scope>NUCLEOTIDE SEQUENCE</scope>
    <source>
        <strain evidence="6">CBS 9431</strain>
    </source>
</reference>
<dbReference type="GO" id="GO:0008237">
    <property type="term" value="F:metallopeptidase activity"/>
    <property type="evidence" value="ECO:0007669"/>
    <property type="project" value="InterPro"/>
</dbReference>
<dbReference type="GO" id="GO:0031369">
    <property type="term" value="F:translation initiation factor binding"/>
    <property type="evidence" value="ECO:0007669"/>
    <property type="project" value="InterPro"/>
</dbReference>
<dbReference type="Pfam" id="PF13012">
    <property type="entry name" value="MitMem_reg"/>
    <property type="match status" value="1"/>
</dbReference>
<gene>
    <name evidence="6" type="ORF">MJAP1_001339</name>
</gene>
<dbReference type="GO" id="GO:0003743">
    <property type="term" value="F:translation initiation factor activity"/>
    <property type="evidence" value="ECO:0007669"/>
    <property type="project" value="UniProtKB-UniRule"/>
</dbReference>
<dbReference type="HAMAP" id="MF_03005">
    <property type="entry name" value="eIF3f"/>
    <property type="match status" value="1"/>
</dbReference>
<dbReference type="PANTHER" id="PTHR10540">
    <property type="entry name" value="EUKARYOTIC TRANSLATION INITIATION FACTOR 3 SUBUNIT F-RELATED"/>
    <property type="match status" value="1"/>
</dbReference>
<feature type="domain" description="JAB1/MPN/MOV34 metalloenzyme" evidence="5">
    <location>
        <begin position="32"/>
        <end position="168"/>
    </location>
</feature>
<evidence type="ECO:0000313" key="7">
    <source>
        <dbReference type="Proteomes" id="UP001217754"/>
    </source>
</evidence>